<sequence length="184" mass="21193">MIFIKKYKKILLCIAIGIFFCASFYMIWDINHRFPNAKVEEYVLNQSMKWKDLDFTPISRKIYSAEEYAVAYPEDSYDFDMEKGFLHVVFTIKISNNTSNDIKLKDLMLMQVETSPFEFGNGISMVGNMVGVIKSGSQGTVIELSTVISNSLVSENYWSKEKLESCAFHLVFTYYPAKKILNFG</sequence>
<keyword evidence="3" id="KW-1185">Reference proteome</keyword>
<evidence type="ECO:0008006" key="4">
    <source>
        <dbReference type="Google" id="ProtNLM"/>
    </source>
</evidence>
<dbReference type="STRING" id="99656.SAMN05421659_12019"/>
<dbReference type="Proteomes" id="UP000199701">
    <property type="component" value="Unassembled WGS sequence"/>
</dbReference>
<proteinExistence type="predicted"/>
<keyword evidence="1" id="KW-1133">Transmembrane helix</keyword>
<protein>
    <recommendedName>
        <fullName evidence="4">DUF4352 domain-containing protein</fullName>
    </recommendedName>
</protein>
<evidence type="ECO:0000313" key="2">
    <source>
        <dbReference type="EMBL" id="SEW43039.1"/>
    </source>
</evidence>
<dbReference type="EMBL" id="FOJI01000020">
    <property type="protein sequence ID" value="SEW43039.1"/>
    <property type="molecule type" value="Genomic_DNA"/>
</dbReference>
<name>A0A1I0RPC2_9FIRM</name>
<dbReference type="RefSeq" id="WP_092457237.1">
    <property type="nucleotide sequence ID" value="NZ_FOJI01000020.1"/>
</dbReference>
<reference evidence="2 3" key="1">
    <citation type="submission" date="2016-10" db="EMBL/GenBank/DDBJ databases">
        <authorList>
            <person name="de Groot N.N."/>
        </authorList>
    </citation>
    <scope>NUCLEOTIDE SEQUENCE [LARGE SCALE GENOMIC DNA]</scope>
    <source>
        <strain evidence="2 3">DSM 9179</strain>
    </source>
</reference>
<evidence type="ECO:0000313" key="3">
    <source>
        <dbReference type="Proteomes" id="UP000199701"/>
    </source>
</evidence>
<keyword evidence="1" id="KW-0472">Membrane</keyword>
<evidence type="ECO:0000256" key="1">
    <source>
        <dbReference type="SAM" id="Phobius"/>
    </source>
</evidence>
<feature type="transmembrane region" description="Helical" evidence="1">
    <location>
        <begin position="10"/>
        <end position="28"/>
    </location>
</feature>
<dbReference type="AlphaFoldDB" id="A0A1I0RPC2"/>
<gene>
    <name evidence="2" type="ORF">SAMN05421659_12019</name>
</gene>
<accession>A0A1I0RPC2</accession>
<keyword evidence="1" id="KW-0812">Transmembrane</keyword>
<organism evidence="2 3">
    <name type="scientific">[Clostridium] fimetarium</name>
    <dbReference type="NCBI Taxonomy" id="99656"/>
    <lineage>
        <taxon>Bacteria</taxon>
        <taxon>Bacillati</taxon>
        <taxon>Bacillota</taxon>
        <taxon>Clostridia</taxon>
        <taxon>Lachnospirales</taxon>
        <taxon>Lachnospiraceae</taxon>
    </lineage>
</organism>